<keyword evidence="8 17" id="KW-0436">Ligase</keyword>
<dbReference type="HAMAP" id="MF_00639">
    <property type="entry name" value="MurD"/>
    <property type="match status" value="1"/>
</dbReference>
<dbReference type="PANTHER" id="PTHR43692:SF1">
    <property type="entry name" value="UDP-N-ACETYLMURAMOYLALANINE--D-GLUTAMATE LIGASE"/>
    <property type="match status" value="1"/>
</dbReference>
<evidence type="ECO:0000256" key="14">
    <source>
        <dbReference type="ARBA" id="ARBA00030398"/>
    </source>
</evidence>
<dbReference type="InterPro" id="IPR004101">
    <property type="entry name" value="Mur_ligase_C"/>
</dbReference>
<dbReference type="RefSeq" id="WP_377327805.1">
    <property type="nucleotide sequence ID" value="NZ_JBHUMZ010000016.1"/>
</dbReference>
<evidence type="ECO:0000259" key="20">
    <source>
        <dbReference type="Pfam" id="PF08245"/>
    </source>
</evidence>
<dbReference type="Pfam" id="PF21799">
    <property type="entry name" value="MurD-like_N"/>
    <property type="match status" value="1"/>
</dbReference>
<dbReference type="SUPFAM" id="SSF51984">
    <property type="entry name" value="MurCD N-terminal domain"/>
    <property type="match status" value="1"/>
</dbReference>
<organism evidence="21 22">
    <name type="scientific">Piscibacillus salipiscarius</name>
    <dbReference type="NCBI Taxonomy" id="299480"/>
    <lineage>
        <taxon>Bacteria</taxon>
        <taxon>Bacillati</taxon>
        <taxon>Bacillota</taxon>
        <taxon>Bacilli</taxon>
        <taxon>Bacillales</taxon>
        <taxon>Bacillaceae</taxon>
        <taxon>Piscibacillus</taxon>
    </lineage>
</organism>
<keyword evidence="12 17" id="KW-0573">Peptidoglycan synthesis</keyword>
<keyword evidence="17 18" id="KW-0132">Cell division</keyword>
<dbReference type="InterPro" id="IPR005762">
    <property type="entry name" value="MurD"/>
</dbReference>
<sequence length="449" mass="49987">MKILSNFPYQKVLVLGLAKSGEAAAQLLLDSQVPFRINDLTKLEDNEIAQKFNSEGVEVITGSHPFEVLDGIDLVIKNPGIPYDHVIVEEAIRRNIPVITEIELSYYLIDGPIIAITGSNGKTTTTTLTYELLKAGGLDPLIAGNIGKVATNVARQQKDKQPVVMELSSFQLKAIEDFKPDIGVLINITEAHLDYHKTMDDYVSSKLNITKHQSQDDVLIYNADDDIIKDGIKQSEAQLTPFSVSGLNQHGLYVSEGTIYERQDPIVKREDIALPGDHNLENVLVGIAIAKRFAISNQKIKSVLKTFTGVKHRLQYVDTINDRQIFNDSKATNIQATLKAINAFNQPIVLIAGGLDRGVEFDELIQSFKNVKGCIAYGQSADKMCEAAIRQDFHSIYKVDNLQKATNKAYEISERGDIILFSPACASWDQFKSFEERGDMFIQLVHKLY</sequence>
<name>A0ABW5Q886_9BACI</name>
<evidence type="ECO:0000256" key="2">
    <source>
        <dbReference type="ARBA" id="ARBA00004496"/>
    </source>
</evidence>
<keyword evidence="17 18" id="KW-0131">Cell cycle</keyword>
<evidence type="ECO:0000256" key="12">
    <source>
        <dbReference type="ARBA" id="ARBA00022984"/>
    </source>
</evidence>
<comment type="similarity">
    <text evidence="4 17">Belongs to the MurCDEF family.</text>
</comment>
<dbReference type="NCBIfam" id="TIGR01087">
    <property type="entry name" value="murD"/>
    <property type="match status" value="1"/>
</dbReference>
<dbReference type="Proteomes" id="UP001597452">
    <property type="component" value="Unassembled WGS sequence"/>
</dbReference>
<evidence type="ECO:0000256" key="15">
    <source>
        <dbReference type="ARBA" id="ARBA00032324"/>
    </source>
</evidence>
<dbReference type="InterPro" id="IPR013221">
    <property type="entry name" value="Mur_ligase_cen"/>
</dbReference>
<evidence type="ECO:0000256" key="6">
    <source>
        <dbReference type="ARBA" id="ARBA00015655"/>
    </source>
</evidence>
<comment type="catalytic activity">
    <reaction evidence="16 17 18">
        <text>UDP-N-acetyl-alpha-D-muramoyl-L-alanine + D-glutamate + ATP = UDP-N-acetyl-alpha-D-muramoyl-L-alanyl-D-glutamate + ADP + phosphate + H(+)</text>
        <dbReference type="Rhea" id="RHEA:16429"/>
        <dbReference type="ChEBI" id="CHEBI:15378"/>
        <dbReference type="ChEBI" id="CHEBI:29986"/>
        <dbReference type="ChEBI" id="CHEBI:30616"/>
        <dbReference type="ChEBI" id="CHEBI:43474"/>
        <dbReference type="ChEBI" id="CHEBI:83898"/>
        <dbReference type="ChEBI" id="CHEBI:83900"/>
        <dbReference type="ChEBI" id="CHEBI:456216"/>
        <dbReference type="EC" id="6.3.2.9"/>
    </reaction>
</comment>
<evidence type="ECO:0000256" key="3">
    <source>
        <dbReference type="ARBA" id="ARBA00004752"/>
    </source>
</evidence>
<protein>
    <recommendedName>
        <fullName evidence="6 17">UDP-N-acetylmuramoylalanine--D-glutamate ligase</fullName>
        <ecNumber evidence="5 17">6.3.2.9</ecNumber>
    </recommendedName>
    <alternativeName>
        <fullName evidence="15 17">D-glutamic acid-adding enzyme</fullName>
    </alternativeName>
    <alternativeName>
        <fullName evidence="14 17">UDP-N-acetylmuramoyl-L-alanyl-D-glutamate synthetase</fullName>
    </alternativeName>
</protein>
<evidence type="ECO:0000256" key="4">
    <source>
        <dbReference type="ARBA" id="ARBA00010416"/>
    </source>
</evidence>
<dbReference type="SUPFAM" id="SSF53244">
    <property type="entry name" value="MurD-like peptide ligases, peptide-binding domain"/>
    <property type="match status" value="1"/>
</dbReference>
<keyword evidence="11 17" id="KW-0133">Cell shape</keyword>
<accession>A0ABW5Q886</accession>
<keyword evidence="10 17" id="KW-0067">ATP-binding</keyword>
<dbReference type="EMBL" id="JBHUMZ010000016">
    <property type="protein sequence ID" value="MFD2638183.1"/>
    <property type="molecule type" value="Genomic_DNA"/>
</dbReference>
<proteinExistence type="inferred from homology"/>
<evidence type="ECO:0000313" key="21">
    <source>
        <dbReference type="EMBL" id="MFD2638183.1"/>
    </source>
</evidence>
<dbReference type="Gene3D" id="3.40.1190.10">
    <property type="entry name" value="Mur-like, catalytic domain"/>
    <property type="match status" value="1"/>
</dbReference>
<evidence type="ECO:0000256" key="13">
    <source>
        <dbReference type="ARBA" id="ARBA00023316"/>
    </source>
</evidence>
<evidence type="ECO:0000256" key="11">
    <source>
        <dbReference type="ARBA" id="ARBA00022960"/>
    </source>
</evidence>
<comment type="function">
    <text evidence="1 17 18">Cell wall formation. Catalyzes the addition of glutamate to the nucleotide precursor UDP-N-acetylmuramoyl-L-alanine (UMA).</text>
</comment>
<dbReference type="PANTHER" id="PTHR43692">
    <property type="entry name" value="UDP-N-ACETYLMURAMOYLALANINE--D-GLUTAMATE LIGASE"/>
    <property type="match status" value="1"/>
</dbReference>
<keyword evidence="9 17" id="KW-0547">Nucleotide-binding</keyword>
<gene>
    <name evidence="17 21" type="primary">murD</name>
    <name evidence="21" type="ORF">ACFSW4_04860</name>
</gene>
<comment type="subcellular location">
    <subcellularLocation>
        <location evidence="2 17 18">Cytoplasm</location>
    </subcellularLocation>
</comment>
<reference evidence="22" key="1">
    <citation type="journal article" date="2019" name="Int. J. Syst. Evol. Microbiol.">
        <title>The Global Catalogue of Microorganisms (GCM) 10K type strain sequencing project: providing services to taxonomists for standard genome sequencing and annotation.</title>
        <authorList>
            <consortium name="The Broad Institute Genomics Platform"/>
            <consortium name="The Broad Institute Genome Sequencing Center for Infectious Disease"/>
            <person name="Wu L."/>
            <person name="Ma J."/>
        </authorList>
    </citation>
    <scope>NUCLEOTIDE SEQUENCE [LARGE SCALE GENOMIC DNA]</scope>
    <source>
        <strain evidence="22">TISTR 1571</strain>
    </source>
</reference>
<keyword evidence="7 17" id="KW-0963">Cytoplasm</keyword>
<dbReference type="InterPro" id="IPR036565">
    <property type="entry name" value="Mur-like_cat_sf"/>
</dbReference>
<comment type="pathway">
    <text evidence="3 17 18">Cell wall biogenesis; peptidoglycan biosynthesis.</text>
</comment>
<evidence type="ECO:0000256" key="18">
    <source>
        <dbReference type="RuleBase" id="RU003664"/>
    </source>
</evidence>
<dbReference type="Pfam" id="PF08245">
    <property type="entry name" value="Mur_ligase_M"/>
    <property type="match status" value="1"/>
</dbReference>
<evidence type="ECO:0000256" key="7">
    <source>
        <dbReference type="ARBA" id="ARBA00022490"/>
    </source>
</evidence>
<evidence type="ECO:0000256" key="9">
    <source>
        <dbReference type="ARBA" id="ARBA00022741"/>
    </source>
</evidence>
<keyword evidence="13 17" id="KW-0961">Cell wall biogenesis/degradation</keyword>
<dbReference type="InterPro" id="IPR036615">
    <property type="entry name" value="Mur_ligase_C_dom_sf"/>
</dbReference>
<dbReference type="GO" id="GO:0008764">
    <property type="term" value="F:UDP-N-acetylmuramoylalanine-D-glutamate ligase activity"/>
    <property type="evidence" value="ECO:0007669"/>
    <property type="project" value="UniProtKB-EC"/>
</dbReference>
<dbReference type="SUPFAM" id="SSF53623">
    <property type="entry name" value="MurD-like peptide ligases, catalytic domain"/>
    <property type="match status" value="1"/>
</dbReference>
<comment type="caution">
    <text evidence="21">The sequence shown here is derived from an EMBL/GenBank/DDBJ whole genome shotgun (WGS) entry which is preliminary data.</text>
</comment>
<evidence type="ECO:0000256" key="5">
    <source>
        <dbReference type="ARBA" id="ARBA00012212"/>
    </source>
</evidence>
<feature type="domain" description="Mur ligase C-terminal" evidence="19">
    <location>
        <begin position="312"/>
        <end position="425"/>
    </location>
</feature>
<dbReference type="EC" id="6.3.2.9" evidence="5 17"/>
<dbReference type="Pfam" id="PF02875">
    <property type="entry name" value="Mur_ligase_C"/>
    <property type="match status" value="1"/>
</dbReference>
<feature type="binding site" evidence="17">
    <location>
        <begin position="118"/>
        <end position="124"/>
    </location>
    <ligand>
        <name>ATP</name>
        <dbReference type="ChEBI" id="CHEBI:30616"/>
    </ligand>
</feature>
<evidence type="ECO:0000256" key="1">
    <source>
        <dbReference type="ARBA" id="ARBA00002734"/>
    </source>
</evidence>
<dbReference type="Gene3D" id="3.90.190.20">
    <property type="entry name" value="Mur ligase, C-terminal domain"/>
    <property type="match status" value="1"/>
</dbReference>
<keyword evidence="22" id="KW-1185">Reference proteome</keyword>
<evidence type="ECO:0000259" key="19">
    <source>
        <dbReference type="Pfam" id="PF02875"/>
    </source>
</evidence>
<evidence type="ECO:0000256" key="17">
    <source>
        <dbReference type="HAMAP-Rule" id="MF_00639"/>
    </source>
</evidence>
<feature type="domain" description="Mur ligase central" evidence="20">
    <location>
        <begin position="116"/>
        <end position="290"/>
    </location>
</feature>
<evidence type="ECO:0000313" key="22">
    <source>
        <dbReference type="Proteomes" id="UP001597452"/>
    </source>
</evidence>
<evidence type="ECO:0000256" key="16">
    <source>
        <dbReference type="ARBA" id="ARBA00047632"/>
    </source>
</evidence>
<evidence type="ECO:0000256" key="10">
    <source>
        <dbReference type="ARBA" id="ARBA00022840"/>
    </source>
</evidence>
<dbReference type="Gene3D" id="3.40.50.720">
    <property type="entry name" value="NAD(P)-binding Rossmann-like Domain"/>
    <property type="match status" value="1"/>
</dbReference>
<evidence type="ECO:0000256" key="8">
    <source>
        <dbReference type="ARBA" id="ARBA00022598"/>
    </source>
</evidence>